<evidence type="ECO:0000256" key="4">
    <source>
        <dbReference type="ARBA" id="ARBA00005975"/>
    </source>
</evidence>
<feature type="domain" description="LITAF" evidence="9">
    <location>
        <begin position="100"/>
        <end position="184"/>
    </location>
</feature>
<dbReference type="Proteomes" id="UP001163046">
    <property type="component" value="Unassembled WGS sequence"/>
</dbReference>
<sequence length="185" mass="19435">MDAAPPAAQQPNDALPPHPAYPGRAGHDAYPKQPGGPGYPPPAFPGPPGNETNQPGEPGFPQQPGFPAPPPPAFPGPPGHEARHPPGYHPVQGHPAITQQPTHVVLGTMRLLENPVAMTCPYCQASIVTATMYEPSTLTWIACGTVAIMGCCCGCCLIPFCIDALKDVLHSCPNCKKQVGVFRRL</sequence>
<feature type="compositionally biased region" description="Pro residues" evidence="8">
    <location>
        <begin position="64"/>
        <end position="78"/>
    </location>
</feature>
<feature type="compositionally biased region" description="Low complexity" evidence="8">
    <location>
        <begin position="54"/>
        <end position="63"/>
    </location>
</feature>
<dbReference type="PROSITE" id="PS51837">
    <property type="entry name" value="LITAF"/>
    <property type="match status" value="1"/>
</dbReference>
<feature type="compositionally biased region" description="Low complexity" evidence="8">
    <location>
        <begin position="1"/>
        <end position="13"/>
    </location>
</feature>
<reference evidence="10" key="1">
    <citation type="submission" date="2023-01" db="EMBL/GenBank/DDBJ databases">
        <title>Genome assembly of the deep-sea coral Lophelia pertusa.</title>
        <authorList>
            <person name="Herrera S."/>
            <person name="Cordes E."/>
        </authorList>
    </citation>
    <scope>NUCLEOTIDE SEQUENCE</scope>
    <source>
        <strain evidence="10">USNM1676648</strain>
        <tissue evidence="10">Polyp</tissue>
    </source>
</reference>
<evidence type="ECO:0000256" key="8">
    <source>
        <dbReference type="SAM" id="MobiDB-lite"/>
    </source>
</evidence>
<comment type="similarity">
    <text evidence="4">Belongs to the CDIP1/LITAF family.</text>
</comment>
<accession>A0A9W9ZZ60</accession>
<evidence type="ECO:0000256" key="6">
    <source>
        <dbReference type="ARBA" id="ARBA00022833"/>
    </source>
</evidence>
<name>A0A9W9ZZ60_9CNID</name>
<proteinExistence type="inferred from homology"/>
<comment type="subcellular location">
    <subcellularLocation>
        <location evidence="2">Endosome membrane</location>
        <topology evidence="2">Peripheral membrane protein</topology>
    </subcellularLocation>
    <subcellularLocation>
        <location evidence="1">Late endosome membrane</location>
    </subcellularLocation>
    <subcellularLocation>
        <location evidence="3">Lysosome membrane</location>
        <topology evidence="3">Peripheral membrane protein</topology>
        <orientation evidence="3">Cytoplasmic side</orientation>
    </subcellularLocation>
</comment>
<dbReference type="GO" id="GO:0005765">
    <property type="term" value="C:lysosomal membrane"/>
    <property type="evidence" value="ECO:0007669"/>
    <property type="project" value="UniProtKB-SubCell"/>
</dbReference>
<evidence type="ECO:0000256" key="2">
    <source>
        <dbReference type="ARBA" id="ARBA00004481"/>
    </source>
</evidence>
<dbReference type="GO" id="GO:0031902">
    <property type="term" value="C:late endosome membrane"/>
    <property type="evidence" value="ECO:0007669"/>
    <property type="project" value="UniProtKB-SubCell"/>
</dbReference>
<evidence type="ECO:0000256" key="3">
    <source>
        <dbReference type="ARBA" id="ARBA00004630"/>
    </source>
</evidence>
<evidence type="ECO:0000313" key="10">
    <source>
        <dbReference type="EMBL" id="KAJ7389854.1"/>
    </source>
</evidence>
<evidence type="ECO:0000313" key="11">
    <source>
        <dbReference type="Proteomes" id="UP001163046"/>
    </source>
</evidence>
<keyword evidence="11" id="KW-1185">Reference proteome</keyword>
<dbReference type="PANTHER" id="PTHR23292">
    <property type="entry name" value="LIPOPOLYSACCHARIDE-INDUCED TUMOR NECROSIS FACTOR-ALPHA FACTOR"/>
    <property type="match status" value="1"/>
</dbReference>
<dbReference type="PANTHER" id="PTHR23292:SF6">
    <property type="entry name" value="FI16602P1-RELATED"/>
    <property type="match status" value="1"/>
</dbReference>
<dbReference type="GO" id="GO:0008270">
    <property type="term" value="F:zinc ion binding"/>
    <property type="evidence" value="ECO:0007669"/>
    <property type="project" value="TreeGrafter"/>
</dbReference>
<dbReference type="SMART" id="SM00714">
    <property type="entry name" value="LITAF"/>
    <property type="match status" value="1"/>
</dbReference>
<organism evidence="10 11">
    <name type="scientific">Desmophyllum pertusum</name>
    <dbReference type="NCBI Taxonomy" id="174260"/>
    <lineage>
        <taxon>Eukaryota</taxon>
        <taxon>Metazoa</taxon>
        <taxon>Cnidaria</taxon>
        <taxon>Anthozoa</taxon>
        <taxon>Hexacorallia</taxon>
        <taxon>Scleractinia</taxon>
        <taxon>Caryophylliina</taxon>
        <taxon>Caryophylliidae</taxon>
        <taxon>Desmophyllum</taxon>
    </lineage>
</organism>
<dbReference type="EMBL" id="MU825424">
    <property type="protein sequence ID" value="KAJ7389854.1"/>
    <property type="molecule type" value="Genomic_DNA"/>
</dbReference>
<gene>
    <name evidence="10" type="ORF">OS493_028823</name>
</gene>
<dbReference type="InterPro" id="IPR037519">
    <property type="entry name" value="LITAF_fam"/>
</dbReference>
<protein>
    <recommendedName>
        <fullName evidence="9">LITAF domain-containing protein</fullName>
    </recommendedName>
</protein>
<keyword evidence="7" id="KW-0472">Membrane</keyword>
<dbReference type="OrthoDB" id="5599753at2759"/>
<evidence type="ECO:0000256" key="5">
    <source>
        <dbReference type="ARBA" id="ARBA00022723"/>
    </source>
</evidence>
<dbReference type="Pfam" id="PF10601">
    <property type="entry name" value="zf-LITAF-like"/>
    <property type="match status" value="1"/>
</dbReference>
<evidence type="ECO:0000256" key="7">
    <source>
        <dbReference type="ARBA" id="ARBA00023136"/>
    </source>
</evidence>
<feature type="region of interest" description="Disordered" evidence="8">
    <location>
        <begin position="1"/>
        <end position="95"/>
    </location>
</feature>
<keyword evidence="5" id="KW-0479">Metal-binding</keyword>
<feature type="compositionally biased region" description="Pro residues" evidence="8">
    <location>
        <begin position="37"/>
        <end position="48"/>
    </location>
</feature>
<dbReference type="AlphaFoldDB" id="A0A9W9ZZ60"/>
<dbReference type="InterPro" id="IPR006629">
    <property type="entry name" value="LITAF"/>
</dbReference>
<keyword evidence="6" id="KW-0862">Zinc</keyword>
<evidence type="ECO:0000259" key="9">
    <source>
        <dbReference type="PROSITE" id="PS51837"/>
    </source>
</evidence>
<comment type="caution">
    <text evidence="10">The sequence shown here is derived from an EMBL/GenBank/DDBJ whole genome shotgun (WGS) entry which is preliminary data.</text>
</comment>
<evidence type="ECO:0000256" key="1">
    <source>
        <dbReference type="ARBA" id="ARBA00004414"/>
    </source>
</evidence>